<reference evidence="3" key="1">
    <citation type="journal article" date="2019" name="Int. J. Syst. Evol. Microbiol.">
        <title>The Global Catalogue of Microorganisms (GCM) 10K type strain sequencing project: providing services to taxonomists for standard genome sequencing and annotation.</title>
        <authorList>
            <consortium name="The Broad Institute Genomics Platform"/>
            <consortium name="The Broad Institute Genome Sequencing Center for Infectious Disease"/>
            <person name="Wu L."/>
            <person name="Ma J."/>
        </authorList>
    </citation>
    <scope>NUCLEOTIDE SEQUENCE [LARGE SCALE GENOMIC DNA]</scope>
    <source>
        <strain evidence="3">JCM 4350</strain>
    </source>
</reference>
<evidence type="ECO:0000313" key="2">
    <source>
        <dbReference type="EMBL" id="GGS32653.1"/>
    </source>
</evidence>
<sequence length="124" mass="12862">MHMAYLFLFGCFLLLVVVSSLAARCGYRGKVCDGAVGYEVPAAVKADPALRKRANDLVAFWCTGVAVLGAAPLVPLGIVILSGGGRAISTWGLVAFAGYALIIGIVGGYPFEKIKQLGASSAER</sequence>
<accession>A0ABQ2SMX8</accession>
<feature type="transmembrane region" description="Helical" evidence="1">
    <location>
        <begin position="93"/>
        <end position="111"/>
    </location>
</feature>
<evidence type="ECO:0008006" key="4">
    <source>
        <dbReference type="Google" id="ProtNLM"/>
    </source>
</evidence>
<protein>
    <recommendedName>
        <fullName evidence="4">DUF3784 domain-containing protein</fullName>
    </recommendedName>
</protein>
<organism evidence="2 3">
    <name type="scientific">Streptomyces badius</name>
    <dbReference type="NCBI Taxonomy" id="1941"/>
    <lineage>
        <taxon>Bacteria</taxon>
        <taxon>Bacillati</taxon>
        <taxon>Actinomycetota</taxon>
        <taxon>Actinomycetes</taxon>
        <taxon>Kitasatosporales</taxon>
        <taxon>Streptomycetaceae</taxon>
        <taxon>Streptomyces</taxon>
    </lineage>
</organism>
<feature type="transmembrane region" description="Helical" evidence="1">
    <location>
        <begin position="58"/>
        <end position="81"/>
    </location>
</feature>
<dbReference type="Proteomes" id="UP000659767">
    <property type="component" value="Unassembled WGS sequence"/>
</dbReference>
<keyword evidence="3" id="KW-1185">Reference proteome</keyword>
<dbReference type="EMBL" id="BMSZ01000001">
    <property type="protein sequence ID" value="GGS32653.1"/>
    <property type="molecule type" value="Genomic_DNA"/>
</dbReference>
<evidence type="ECO:0000313" key="3">
    <source>
        <dbReference type="Proteomes" id="UP000659767"/>
    </source>
</evidence>
<name>A0ABQ2SMX8_STRBA</name>
<gene>
    <name evidence="2" type="ORF">GCM10010253_02150</name>
</gene>
<keyword evidence="1" id="KW-0812">Transmembrane</keyword>
<proteinExistence type="predicted"/>
<evidence type="ECO:0000256" key="1">
    <source>
        <dbReference type="SAM" id="Phobius"/>
    </source>
</evidence>
<keyword evidence="1" id="KW-0472">Membrane</keyword>
<keyword evidence="1" id="KW-1133">Transmembrane helix</keyword>
<comment type="caution">
    <text evidence="2">The sequence shown here is derived from an EMBL/GenBank/DDBJ whole genome shotgun (WGS) entry which is preliminary data.</text>
</comment>